<dbReference type="GO" id="GO:0016462">
    <property type="term" value="F:pyrophosphatase activity"/>
    <property type="evidence" value="ECO:0007669"/>
    <property type="project" value="InterPro"/>
</dbReference>
<feature type="domain" description="DHHA2" evidence="1">
    <location>
        <begin position="189"/>
        <end position="316"/>
    </location>
</feature>
<accession>A0A0G1Y0Z2</accession>
<dbReference type="InterPro" id="IPR004097">
    <property type="entry name" value="DHHA2"/>
</dbReference>
<organism evidence="2 3">
    <name type="scientific">Candidatus Uhrbacteria bacterium GW2011_GWC2_53_7</name>
    <dbReference type="NCBI Taxonomy" id="1618986"/>
    <lineage>
        <taxon>Bacteria</taxon>
        <taxon>Candidatus Uhriibacteriota</taxon>
    </lineage>
</organism>
<dbReference type="Proteomes" id="UP000033865">
    <property type="component" value="Unassembled WGS sequence"/>
</dbReference>
<comment type="caution">
    <text evidence="2">The sequence shown here is derived from an EMBL/GenBank/DDBJ whole genome shotgun (WGS) entry which is preliminary data.</text>
</comment>
<dbReference type="PANTHER" id="PTHR47618">
    <property type="entry name" value="BIFUNCTIONAL OLIGORIBONUCLEASE AND PAP PHOSPHATASE NRNA"/>
    <property type="match status" value="1"/>
</dbReference>
<dbReference type="AlphaFoldDB" id="A0A0G1Y0Z2"/>
<dbReference type="PANTHER" id="PTHR47618:SF1">
    <property type="entry name" value="BIFUNCTIONAL OLIGORIBONUCLEASE AND PAP PHOSPHATASE NRNA"/>
    <property type="match status" value="1"/>
</dbReference>
<name>A0A0G1Y0Z2_9BACT</name>
<dbReference type="Gene3D" id="3.90.1640.10">
    <property type="entry name" value="inorganic pyrophosphatase (n-terminal core)"/>
    <property type="match status" value="1"/>
</dbReference>
<protein>
    <submittedName>
        <fullName evidence="2">Putative manganese-dependent inorganic pyrophosphatase</fullName>
    </submittedName>
</protein>
<dbReference type="InterPro" id="IPR038222">
    <property type="entry name" value="DHHA2_dom_sf"/>
</dbReference>
<dbReference type="EMBL" id="LCRN01000010">
    <property type="protein sequence ID" value="KKW36820.1"/>
    <property type="molecule type" value="Genomic_DNA"/>
</dbReference>
<sequence length="319" mass="35615">MLEIIQFIAKHDDMIITTTYEGPDLDGYSCAVAYAELLRAQGQKAQAAIFGELQLEVQWLLSEFGIGRIGPISPIGLITIALLDTSDLEGLPKCFAPEQVVEIIDHRKLTQLEAFPNTKSQVELVGAAATLVAERFKETGVEPSRESAILLYGGILSNTQNFTHPQVSHRDRNMAAWLKDISQAPNDLAKRMFIAKSDLSGTRLAQALDGDSKVLVIQGKRVATMQLEIYNPDRLIAERREEIESILSTFVKTEGADYGYLNMKNLENETSFILCGNEATRLLFTSLSGMMWDDHLGYSTERTLRKQINTWIDDQLSRT</sequence>
<evidence type="ECO:0000259" key="1">
    <source>
        <dbReference type="SMART" id="SM01131"/>
    </source>
</evidence>
<evidence type="ECO:0000313" key="3">
    <source>
        <dbReference type="Proteomes" id="UP000033865"/>
    </source>
</evidence>
<evidence type="ECO:0000313" key="2">
    <source>
        <dbReference type="EMBL" id="KKW36820.1"/>
    </source>
</evidence>
<dbReference type="SMART" id="SM01131">
    <property type="entry name" value="DHHA2"/>
    <property type="match status" value="1"/>
</dbReference>
<dbReference type="GO" id="GO:0005737">
    <property type="term" value="C:cytoplasm"/>
    <property type="evidence" value="ECO:0007669"/>
    <property type="project" value="InterPro"/>
</dbReference>
<dbReference type="Pfam" id="PF02833">
    <property type="entry name" value="DHHA2"/>
    <property type="match status" value="1"/>
</dbReference>
<gene>
    <name evidence="2" type="ORF">UY82_C0010G0004</name>
</gene>
<dbReference type="SUPFAM" id="SSF64182">
    <property type="entry name" value="DHH phosphoesterases"/>
    <property type="match status" value="1"/>
</dbReference>
<proteinExistence type="predicted"/>
<dbReference type="Gene3D" id="3.10.310.20">
    <property type="entry name" value="DHHA2 domain"/>
    <property type="match status" value="1"/>
</dbReference>
<dbReference type="InterPro" id="IPR051319">
    <property type="entry name" value="Oligoribo/pAp-PDE_c-di-AMP_PDE"/>
</dbReference>
<dbReference type="InterPro" id="IPR038763">
    <property type="entry name" value="DHH_sf"/>
</dbReference>
<reference evidence="2 3" key="1">
    <citation type="journal article" date="2015" name="Nature">
        <title>rRNA introns, odd ribosomes, and small enigmatic genomes across a large radiation of phyla.</title>
        <authorList>
            <person name="Brown C.T."/>
            <person name="Hug L.A."/>
            <person name="Thomas B.C."/>
            <person name="Sharon I."/>
            <person name="Castelle C.J."/>
            <person name="Singh A."/>
            <person name="Wilkins M.J."/>
            <person name="Williams K.H."/>
            <person name="Banfield J.F."/>
        </authorList>
    </citation>
    <scope>NUCLEOTIDE SEQUENCE [LARGE SCALE GENOMIC DNA]</scope>
</reference>